<protein>
    <submittedName>
        <fullName evidence="2">Phosphotransferase</fullName>
    </submittedName>
</protein>
<dbReference type="Proteomes" id="UP000320011">
    <property type="component" value="Unassembled WGS sequence"/>
</dbReference>
<sequence length="127" mass="13853">MVSVPPPSDELPSIVDWLRDRLADDHPTDLPPGAATAPRAERTHALHILDQLTADFRPGLCHGDASPWNILASTNGEWRLIDPRGMYGEPEYDAAVLAMKIEVENSASHATMRVAKAGQLDNARIHA</sequence>
<evidence type="ECO:0000313" key="3">
    <source>
        <dbReference type="Proteomes" id="UP000320011"/>
    </source>
</evidence>
<name>A0A558B9A0_9PSEU</name>
<dbReference type="InterPro" id="IPR002575">
    <property type="entry name" value="Aminoglycoside_PTrfase"/>
</dbReference>
<keyword evidence="3" id="KW-1185">Reference proteome</keyword>
<dbReference type="SUPFAM" id="SSF56112">
    <property type="entry name" value="Protein kinase-like (PK-like)"/>
    <property type="match status" value="1"/>
</dbReference>
<reference evidence="2 3" key="2">
    <citation type="submission" date="2019-08" db="EMBL/GenBank/DDBJ databases">
        <title>Amycolatopsis acidicola sp. nov., isolated from peat swamp forest soil.</title>
        <authorList>
            <person name="Srisuk N."/>
        </authorList>
    </citation>
    <scope>NUCLEOTIDE SEQUENCE [LARGE SCALE GENOMIC DNA]</scope>
    <source>
        <strain evidence="2 3">TBRC 6029</strain>
    </source>
</reference>
<comment type="caution">
    <text evidence="2">The sequence shown here is derived from an EMBL/GenBank/DDBJ whole genome shotgun (WGS) entry which is preliminary data.</text>
</comment>
<dbReference type="InterPro" id="IPR011009">
    <property type="entry name" value="Kinase-like_dom_sf"/>
</dbReference>
<proteinExistence type="predicted"/>
<evidence type="ECO:0000313" key="2">
    <source>
        <dbReference type="EMBL" id="TVT33083.1"/>
    </source>
</evidence>
<dbReference type="RefSeq" id="WP_144591654.1">
    <property type="nucleotide sequence ID" value="NZ_VJWX01000362.1"/>
</dbReference>
<gene>
    <name evidence="2" type="ORF">FNH05_27355</name>
</gene>
<accession>A0A558B9A0</accession>
<keyword evidence="2" id="KW-0808">Transferase</keyword>
<dbReference type="EMBL" id="VJWX01000362">
    <property type="protein sequence ID" value="TVT33083.1"/>
    <property type="molecule type" value="Genomic_DNA"/>
</dbReference>
<dbReference type="Gene3D" id="1.10.510.10">
    <property type="entry name" value="Transferase(Phosphotransferase) domain 1"/>
    <property type="match status" value="1"/>
</dbReference>
<dbReference type="GO" id="GO:0016740">
    <property type="term" value="F:transferase activity"/>
    <property type="evidence" value="ECO:0007669"/>
    <property type="project" value="UniProtKB-KW"/>
</dbReference>
<dbReference type="OrthoDB" id="3287855at2"/>
<organism evidence="2 3">
    <name type="scientific">Amycolatopsis rhizosphaerae</name>
    <dbReference type="NCBI Taxonomy" id="2053003"/>
    <lineage>
        <taxon>Bacteria</taxon>
        <taxon>Bacillati</taxon>
        <taxon>Actinomycetota</taxon>
        <taxon>Actinomycetes</taxon>
        <taxon>Pseudonocardiales</taxon>
        <taxon>Pseudonocardiaceae</taxon>
        <taxon>Amycolatopsis</taxon>
    </lineage>
</organism>
<reference evidence="2 3" key="1">
    <citation type="submission" date="2019-07" db="EMBL/GenBank/DDBJ databases">
        <authorList>
            <person name="Duangmal K."/>
            <person name="Teo W.F.A."/>
        </authorList>
    </citation>
    <scope>NUCLEOTIDE SEQUENCE [LARGE SCALE GENOMIC DNA]</scope>
    <source>
        <strain evidence="2 3">TBRC 6029</strain>
    </source>
</reference>
<feature type="domain" description="Aminoglycoside phosphotransferase" evidence="1">
    <location>
        <begin position="16"/>
        <end position="115"/>
    </location>
</feature>
<evidence type="ECO:0000259" key="1">
    <source>
        <dbReference type="Pfam" id="PF01636"/>
    </source>
</evidence>
<dbReference type="AlphaFoldDB" id="A0A558B9A0"/>
<dbReference type="Pfam" id="PF01636">
    <property type="entry name" value="APH"/>
    <property type="match status" value="1"/>
</dbReference>